<reference evidence="2 3" key="1">
    <citation type="journal article" date="2007" name="PLoS Pathog.">
        <title>Genome sequence of Babesia bovis and comparative analysis of apicomplexan hemoprotozoa.</title>
        <authorList>
            <person name="Brayton K.A."/>
            <person name="Lau A.O.T."/>
            <person name="Herndon D.R."/>
            <person name="Hannick L."/>
            <person name="Kappmeyer L.S."/>
            <person name="Berens S.J."/>
            <person name="Bidwell S.L."/>
            <person name="Brown W.C."/>
            <person name="Crabtree J."/>
            <person name="Fadrosh D."/>
            <person name="Feldblum T."/>
            <person name="Forberger H.A."/>
            <person name="Haas B.J."/>
            <person name="Howell J.M."/>
            <person name="Khouri H."/>
            <person name="Koo H."/>
            <person name="Mann D.J."/>
            <person name="Norimine J."/>
            <person name="Paulsen I.T."/>
            <person name="Radune D."/>
            <person name="Ren Q."/>
            <person name="Smith R.K. Jr."/>
            <person name="Suarez C.E."/>
            <person name="White O."/>
            <person name="Wortman J.R."/>
            <person name="Knowles D.P. Jr."/>
            <person name="McElwain T.F."/>
            <person name="Nene V.M."/>
        </authorList>
    </citation>
    <scope>NUCLEOTIDE SEQUENCE [LARGE SCALE GENOMIC DNA]</scope>
    <source>
        <strain evidence="2">T2Bo</strain>
    </source>
</reference>
<keyword evidence="3" id="KW-1185">Reference proteome</keyword>
<dbReference type="GO" id="GO:0005524">
    <property type="term" value="F:ATP binding"/>
    <property type="evidence" value="ECO:0007669"/>
    <property type="project" value="InterPro"/>
</dbReference>
<dbReference type="EMBL" id="AAXT01000001">
    <property type="protein sequence ID" value="EDO08537.1"/>
    <property type="molecule type" value="Genomic_DNA"/>
</dbReference>
<dbReference type="InterPro" id="IPR027417">
    <property type="entry name" value="P-loop_NTPase"/>
</dbReference>
<dbReference type="InterPro" id="IPR003959">
    <property type="entry name" value="ATPase_AAA_core"/>
</dbReference>
<organism evidence="2 3">
    <name type="scientific">Babesia bovis</name>
    <dbReference type="NCBI Taxonomy" id="5865"/>
    <lineage>
        <taxon>Eukaryota</taxon>
        <taxon>Sar</taxon>
        <taxon>Alveolata</taxon>
        <taxon>Apicomplexa</taxon>
        <taxon>Aconoidasida</taxon>
        <taxon>Piroplasmida</taxon>
        <taxon>Babesiidae</taxon>
        <taxon>Babesia</taxon>
    </lineage>
</organism>
<dbReference type="SUPFAM" id="SSF52540">
    <property type="entry name" value="P-loop containing nucleoside triphosphate hydrolases"/>
    <property type="match status" value="1"/>
</dbReference>
<dbReference type="RefSeq" id="XP_001612105.1">
    <property type="nucleotide sequence ID" value="XM_001612055.1"/>
</dbReference>
<proteinExistence type="predicted"/>
<dbReference type="InParanoid" id="A7APQ3"/>
<comment type="caution">
    <text evidence="2">The sequence shown here is derived from an EMBL/GenBank/DDBJ whole genome shotgun (WGS) entry which is preliminary data.</text>
</comment>
<feature type="domain" description="ATPase AAA-type core" evidence="1">
    <location>
        <begin position="576"/>
        <end position="716"/>
    </location>
</feature>
<dbReference type="Proteomes" id="UP000002173">
    <property type="component" value="Unassembled WGS sequence"/>
</dbReference>
<protein>
    <recommendedName>
        <fullName evidence="1">ATPase AAA-type core domain-containing protein</fullName>
    </recommendedName>
</protein>
<evidence type="ECO:0000259" key="1">
    <source>
        <dbReference type="Pfam" id="PF00004"/>
    </source>
</evidence>
<dbReference type="eggNOG" id="ENOG502RSZ1">
    <property type="taxonomic scope" value="Eukaryota"/>
</dbReference>
<dbReference type="GO" id="GO:0016887">
    <property type="term" value="F:ATP hydrolysis activity"/>
    <property type="evidence" value="ECO:0007669"/>
    <property type="project" value="InterPro"/>
</dbReference>
<name>A7APQ3_BABBO</name>
<evidence type="ECO:0000313" key="3">
    <source>
        <dbReference type="Proteomes" id="UP000002173"/>
    </source>
</evidence>
<gene>
    <name evidence="2" type="ORF">BBOV_III009810</name>
</gene>
<sequence>MDNIEIYSSHRPSGLRLERIESPFYRDDHVSSELAVETECYAWRISDTQTSKKDIVTKSKGNPLVAKSVNIPILLDRLRESRYERLFTALSSRLQRAATLWRQSALQDICDDRYMTAGTNVINVCIDTVMARIIGICLGDRLTELPCGFWFSASDPFLINSFCKQLCRNAYWFSDNAFYKDRDRRIYTLDVSRGTGTPRRSVCYDLSGHVRCFCKICTDIVALLRRDAVLENDPFVSFSSLIYDILENHLIELLQFLDHNSNDANIEHQLLLISVDAYISRQKLCHTLSSWSKNPSSISTVVIDNFDNTDPETVADACLTDCGCFAVVTGLDSLINHDVAHRDVSTYSIVVDLLRDYSTMWSEYNLPVYLIYCHDVGNHLSSPVRDIFYDLSSSSYEGPTELYMLHRVSYFRYHVVLSHISECVDVWVKRILLSHLGWGTSDLEVSVLDNLVAMTSGYDRDSLETLIHIAACEYVSEFGHDNLSITFSDPVVTLRCFERAISAREPSRLSIGVPNISVIPYNTGHQFNGFAPLKQTDSGHIVTSSGFDSIVLCDTLKSRLDLMISGSQSHSLSPFICIEGPSGYGKTHLAICMSHEFKATLIHVNIPSFIRSEVSLSERLMNQFFSSLKMQFPFVSSQEGSTPPPPRCVVVLENCECLSESTLYIRSLLYALCTELSHFRDHWEWSFSRSVLFVFTCESFDRIPERIREICDFKEVIRLDQSVFGLGEIRRCFELYLGHRGSLLDRFTQLWPSWCQDIGVSSLRPCDIVLICRTAAMWSVSGISVLDTDSVKLSAMSSALCATVDP</sequence>
<reference evidence="3" key="2">
    <citation type="journal article" date="2020" name="Data Brief">
        <title>Transcriptome dataset of Babesia bovis life stages within vertebrate and invertebrate hosts.</title>
        <authorList>
            <person name="Ueti M.W."/>
            <person name="Johnson W.C."/>
            <person name="Kappmeyer L.S."/>
            <person name="Herndon D.R."/>
            <person name="Mousel M.R."/>
            <person name="Reif K.E."/>
            <person name="Taus N.S."/>
            <person name="Ifeonu O.O."/>
            <person name="Silva J.C."/>
            <person name="Suarez C.E."/>
            <person name="Brayton K.A."/>
        </authorList>
    </citation>
    <scope>NUCLEOTIDE SEQUENCE [LARGE SCALE GENOMIC DNA]</scope>
</reference>
<dbReference type="VEuPathDB" id="PiroplasmaDB:BBOV_III009810"/>
<evidence type="ECO:0000313" key="2">
    <source>
        <dbReference type="EMBL" id="EDO08537.1"/>
    </source>
</evidence>
<dbReference type="GeneID" id="5480361"/>
<dbReference type="Pfam" id="PF00004">
    <property type="entry name" value="AAA"/>
    <property type="match status" value="1"/>
</dbReference>
<dbReference type="Gene3D" id="3.40.50.300">
    <property type="entry name" value="P-loop containing nucleotide triphosphate hydrolases"/>
    <property type="match status" value="1"/>
</dbReference>
<dbReference type="KEGG" id="bbo:BBOV_III009810"/>
<accession>A7APQ3</accession>
<dbReference type="STRING" id="5865.A7APQ3"/>
<reference evidence="3" key="3">
    <citation type="journal article" date="2021" name="Int. J. Parasitol.">
        <title>Comparative analysis of gene expression between Babesia bovis blood stages and kinetes allowed by improved genome annotation.</title>
        <authorList>
            <person name="Ueti M.W."/>
            <person name="Johnson W.C."/>
            <person name="Kappmeyer L.S."/>
            <person name="Herndon D.R."/>
            <person name="Mousel M.R."/>
            <person name="Reif K.E."/>
            <person name="Taus N.S."/>
            <person name="Ifeonu O.O."/>
            <person name="Silva J.C."/>
            <person name="Suarez C.E."/>
            <person name="Brayton K.A."/>
        </authorList>
    </citation>
    <scope>NUCLEOTIDE SEQUENCE [LARGE SCALE GENOMIC DNA]</scope>
</reference>
<dbReference type="AlphaFoldDB" id="A7APQ3"/>
<dbReference type="OMA" id="FEALFNC"/>